<dbReference type="GO" id="GO:0036038">
    <property type="term" value="C:MKS complex"/>
    <property type="evidence" value="ECO:0007669"/>
    <property type="project" value="TreeGrafter"/>
</dbReference>
<dbReference type="GO" id="GO:0060271">
    <property type="term" value="P:cilium assembly"/>
    <property type="evidence" value="ECO:0007669"/>
    <property type="project" value="TreeGrafter"/>
</dbReference>
<evidence type="ECO:0000256" key="1">
    <source>
        <dbReference type="ARBA" id="ARBA00007633"/>
    </source>
</evidence>
<dbReference type="Pfam" id="PF25752">
    <property type="entry name" value="DUF1619_N"/>
    <property type="match status" value="1"/>
</dbReference>
<comment type="subunit">
    <text evidence="2">Part of the tectonic-like complex (also named B9 complex).</text>
</comment>
<feature type="domain" description="Tectonic-1-3" evidence="6">
    <location>
        <begin position="398"/>
        <end position="581"/>
    </location>
</feature>
<organism evidence="8 9">
    <name type="scientific">Todus mexicanus</name>
    <name type="common">Puerto Rican tody</name>
    <dbReference type="NCBI Taxonomy" id="135184"/>
    <lineage>
        <taxon>Eukaryota</taxon>
        <taxon>Metazoa</taxon>
        <taxon>Chordata</taxon>
        <taxon>Craniata</taxon>
        <taxon>Vertebrata</taxon>
        <taxon>Euteleostomi</taxon>
        <taxon>Archelosauria</taxon>
        <taxon>Archosauria</taxon>
        <taxon>Dinosauria</taxon>
        <taxon>Saurischia</taxon>
        <taxon>Theropoda</taxon>
        <taxon>Coelurosauria</taxon>
        <taxon>Aves</taxon>
        <taxon>Neognathae</taxon>
        <taxon>Neoaves</taxon>
        <taxon>Telluraves</taxon>
        <taxon>Coraciimorphae</taxon>
        <taxon>Coraciiformes</taxon>
        <taxon>Todidae</taxon>
        <taxon>Todus</taxon>
    </lineage>
</organism>
<evidence type="ECO:0000256" key="5">
    <source>
        <dbReference type="ARBA" id="ARBA00023180"/>
    </source>
</evidence>
<dbReference type="PANTHER" id="PTHR14611:SF6">
    <property type="entry name" value="TECTONIC-2"/>
    <property type="match status" value="1"/>
</dbReference>
<protein>
    <submittedName>
        <fullName evidence="8">TECT2 protein</fullName>
    </submittedName>
</protein>
<comment type="similarity">
    <text evidence="1">Belongs to the tectonic family.</text>
</comment>
<feature type="non-terminal residue" evidence="8">
    <location>
        <position position="658"/>
    </location>
</feature>
<dbReference type="OrthoDB" id="9282501at2759"/>
<keyword evidence="5" id="KW-0325">Glycoprotein</keyword>
<evidence type="ECO:0000259" key="6">
    <source>
        <dbReference type="Pfam" id="PF07773"/>
    </source>
</evidence>
<dbReference type="GO" id="GO:1904491">
    <property type="term" value="P:protein localization to ciliary transition zone"/>
    <property type="evidence" value="ECO:0007669"/>
    <property type="project" value="TreeGrafter"/>
</dbReference>
<dbReference type="InterPro" id="IPR057724">
    <property type="entry name" value="TCTN1-3_N"/>
</dbReference>
<feature type="domain" description="Tectonic-1-3" evidence="6">
    <location>
        <begin position="241"/>
        <end position="384"/>
    </location>
</feature>
<feature type="non-terminal residue" evidence="8">
    <location>
        <position position="1"/>
    </location>
</feature>
<evidence type="ECO:0000259" key="7">
    <source>
        <dbReference type="Pfam" id="PF25752"/>
    </source>
</evidence>
<dbReference type="GO" id="GO:0007224">
    <property type="term" value="P:smoothened signaling pathway"/>
    <property type="evidence" value="ECO:0007669"/>
    <property type="project" value="TreeGrafter"/>
</dbReference>
<reference evidence="8" key="1">
    <citation type="submission" date="2019-10" db="EMBL/GenBank/DDBJ databases">
        <title>Bird 10,000 Genomes (B10K) Project - Family phase.</title>
        <authorList>
            <person name="Zhang G."/>
        </authorList>
    </citation>
    <scope>NUCLEOTIDE SEQUENCE</scope>
    <source>
        <strain evidence="8">B10K-DU-002-69</strain>
        <tissue evidence="8">Muscle</tissue>
    </source>
</reference>
<dbReference type="InterPro" id="IPR040354">
    <property type="entry name" value="TCTN1-3"/>
</dbReference>
<dbReference type="Proteomes" id="UP000660247">
    <property type="component" value="Unassembled WGS sequence"/>
</dbReference>
<accession>A0A851D5W3</accession>
<dbReference type="PANTHER" id="PTHR14611">
    <property type="entry name" value="TECTONIC FAMILY MEMBER"/>
    <property type="match status" value="1"/>
</dbReference>
<keyword evidence="4" id="KW-0970">Cilium biogenesis/degradation</keyword>
<feature type="domain" description="Tectonic-1-3 N-terminal" evidence="7">
    <location>
        <begin position="112"/>
        <end position="221"/>
    </location>
</feature>
<keyword evidence="9" id="KW-1185">Reference proteome</keyword>
<evidence type="ECO:0000313" key="9">
    <source>
        <dbReference type="Proteomes" id="UP000660247"/>
    </source>
</evidence>
<dbReference type="EMBL" id="WEIS01010874">
    <property type="protein sequence ID" value="NWI62977.1"/>
    <property type="molecule type" value="Genomic_DNA"/>
</dbReference>
<proteinExistence type="inferred from homology"/>
<evidence type="ECO:0000256" key="3">
    <source>
        <dbReference type="ARBA" id="ARBA00022729"/>
    </source>
</evidence>
<gene>
    <name evidence="8" type="primary">Tctn2</name>
    <name evidence="8" type="ORF">TODMEX_R03084</name>
</gene>
<name>A0A851D5W3_TODME</name>
<dbReference type="AlphaFoldDB" id="A0A851D5W3"/>
<keyword evidence="3" id="KW-0732">Signal</keyword>
<sequence>MAGPRVNSFFLGNSSGVNFSIILSPVDEETGTLQLANCSGSKRAGDWNLNVTPGPNASKVTISLTRNLQLCLPNATDCCTAPLCVAETLQVLACRDSVVLAHLLIQAEIYANSSFTGNVSENATTIPNQAFQPLGSCPCDLTAGACDVRCCCDPECTPELKELFSKLCFTGVFGGDVNPPFDQLCSSWSMGNKPEWFPFLCVQSSLNNTPFLGYFYHGSTSTPKVPSFKIPSQTSPGRLFTGYRQGDPVMTEENEYFTIPQKSMAGQCVRSAPVAYLQNFDVRCLTSRASYKEGLPHDVRLNSGTGDFIQQSVVYRTITDPGKFIIESEGPRTAEVLCQNVTFAEHYTFLCKDKNIEQINVTIFLGSLCDGEILTQRFTAKFLSLTSTSATELFGNPGYQVGKPVRAANMNASNTSGSLNIWQPAGRGLCTSATYTPVLFGLDSFSGCTLEVGIDEDCSFLRGNVTEKLDSLIQATHVGKRNNSSHSDLDDWVKIIRLDPFNSNTSVSTGSIKGICRDIPANLNIRIIFAEVGAVQGVPRQEILAVQISYSTIIWQFQCGLICENTTSLLPITAAVQFIQVPAQPPVPLTRFQMNYTEFDCNRNDVCWPQLFYPLTRFYTGEPYSQCLAKGLFLAFLVLLAAVMNNPWFSELWRSSLV</sequence>
<evidence type="ECO:0000256" key="2">
    <source>
        <dbReference type="ARBA" id="ARBA00011495"/>
    </source>
</evidence>
<evidence type="ECO:0000256" key="4">
    <source>
        <dbReference type="ARBA" id="ARBA00022794"/>
    </source>
</evidence>
<comment type="caution">
    <text evidence="8">The sequence shown here is derived from an EMBL/GenBank/DDBJ whole genome shotgun (WGS) entry which is preliminary data.</text>
</comment>
<dbReference type="InterPro" id="IPR011677">
    <property type="entry name" value="TCTN1-3_dom"/>
</dbReference>
<dbReference type="Pfam" id="PF07773">
    <property type="entry name" value="TCTN_DUF1619"/>
    <property type="match status" value="2"/>
</dbReference>
<evidence type="ECO:0000313" key="8">
    <source>
        <dbReference type="EMBL" id="NWI62977.1"/>
    </source>
</evidence>